<keyword evidence="3" id="KW-1185">Reference proteome</keyword>
<evidence type="ECO:0000256" key="1">
    <source>
        <dbReference type="SAM" id="MobiDB-lite"/>
    </source>
</evidence>
<feature type="region of interest" description="Disordered" evidence="1">
    <location>
        <begin position="54"/>
        <end position="73"/>
    </location>
</feature>
<accession>A0A543AG53</accession>
<organism evidence="2 3">
    <name type="scientific">Enteractinococcus coprophilus</name>
    <dbReference type="NCBI Taxonomy" id="1027633"/>
    <lineage>
        <taxon>Bacteria</taxon>
        <taxon>Bacillati</taxon>
        <taxon>Actinomycetota</taxon>
        <taxon>Actinomycetes</taxon>
        <taxon>Micrococcales</taxon>
        <taxon>Micrococcaceae</taxon>
    </lineage>
</organism>
<reference evidence="2 3" key="1">
    <citation type="submission" date="2019-06" db="EMBL/GenBank/DDBJ databases">
        <title>Sequencing the genomes of 1000 actinobacteria strains.</title>
        <authorList>
            <person name="Klenk H.-P."/>
        </authorList>
    </citation>
    <scope>NUCLEOTIDE SEQUENCE [LARGE SCALE GENOMIC DNA]</scope>
    <source>
        <strain evidence="2 3">DSM 24083</strain>
    </source>
</reference>
<feature type="region of interest" description="Disordered" evidence="1">
    <location>
        <begin position="1"/>
        <end position="23"/>
    </location>
</feature>
<dbReference type="EMBL" id="VFOU01000003">
    <property type="protein sequence ID" value="TQL71550.1"/>
    <property type="molecule type" value="Genomic_DNA"/>
</dbReference>
<gene>
    <name evidence="2" type="ORF">FB556_2038</name>
</gene>
<feature type="compositionally biased region" description="Basic residues" evidence="1">
    <location>
        <begin position="1"/>
        <end position="10"/>
    </location>
</feature>
<proteinExistence type="predicted"/>
<evidence type="ECO:0000313" key="2">
    <source>
        <dbReference type="EMBL" id="TQL71550.1"/>
    </source>
</evidence>
<dbReference type="Proteomes" id="UP000319746">
    <property type="component" value="Unassembled WGS sequence"/>
</dbReference>
<dbReference type="AlphaFoldDB" id="A0A543AG53"/>
<evidence type="ECO:0000313" key="3">
    <source>
        <dbReference type="Proteomes" id="UP000319746"/>
    </source>
</evidence>
<protein>
    <submittedName>
        <fullName evidence="2">Uncharacterized protein</fullName>
    </submittedName>
</protein>
<comment type="caution">
    <text evidence="2">The sequence shown here is derived from an EMBL/GenBank/DDBJ whole genome shotgun (WGS) entry which is preliminary data.</text>
</comment>
<sequence length="73" mass="8162">MLSRIMRKTHASMGNVEKLQTESKEVKKMSVNSCFGRTVVSLVSKMEAIHSRFVRDPNGTDGDAVGIRTEEHL</sequence>
<name>A0A543AG53_9MICC</name>